<dbReference type="Pfam" id="PF00314">
    <property type="entry name" value="Thaumatin"/>
    <property type="match status" value="1"/>
</dbReference>
<dbReference type="InterPro" id="IPR000477">
    <property type="entry name" value="RT_dom"/>
</dbReference>
<dbReference type="PROSITE" id="PS50879">
    <property type="entry name" value="RNASE_H_1"/>
    <property type="match status" value="1"/>
</dbReference>
<dbReference type="GO" id="GO:0004523">
    <property type="term" value="F:RNA-DNA hybrid ribonuclease activity"/>
    <property type="evidence" value="ECO:0007669"/>
    <property type="project" value="InterPro"/>
</dbReference>
<evidence type="ECO:0000256" key="2">
    <source>
        <dbReference type="SAM" id="SignalP"/>
    </source>
</evidence>
<dbReference type="Pfam" id="PF00078">
    <property type="entry name" value="RVT_1"/>
    <property type="match status" value="1"/>
</dbReference>
<dbReference type="Pfam" id="PF13456">
    <property type="entry name" value="RVT_3"/>
    <property type="match status" value="1"/>
</dbReference>
<keyword evidence="2" id="KW-0732">Signal</keyword>
<dbReference type="InterPro" id="IPR044730">
    <property type="entry name" value="RNase_H-like_dom_plant"/>
</dbReference>
<dbReference type="SMART" id="SM00205">
    <property type="entry name" value="THN"/>
    <property type="match status" value="1"/>
</dbReference>
<dbReference type="CDD" id="cd01650">
    <property type="entry name" value="RT_nLTR_like"/>
    <property type="match status" value="1"/>
</dbReference>
<dbReference type="Gene3D" id="3.30.420.10">
    <property type="entry name" value="Ribonuclease H-like superfamily/Ribonuclease H"/>
    <property type="match status" value="1"/>
</dbReference>
<dbReference type="GO" id="GO:0003676">
    <property type="term" value="F:nucleic acid binding"/>
    <property type="evidence" value="ECO:0007669"/>
    <property type="project" value="InterPro"/>
</dbReference>
<organism evidence="5">
    <name type="scientific">Fagus sylvatica</name>
    <name type="common">Beechnut</name>
    <dbReference type="NCBI Taxonomy" id="28930"/>
    <lineage>
        <taxon>Eukaryota</taxon>
        <taxon>Viridiplantae</taxon>
        <taxon>Streptophyta</taxon>
        <taxon>Embryophyta</taxon>
        <taxon>Tracheophyta</taxon>
        <taxon>Spermatophyta</taxon>
        <taxon>Magnoliopsida</taxon>
        <taxon>eudicotyledons</taxon>
        <taxon>Gunneridae</taxon>
        <taxon>Pentapetalae</taxon>
        <taxon>rosids</taxon>
        <taxon>fabids</taxon>
        <taxon>Fagales</taxon>
        <taxon>Fagaceae</taxon>
        <taxon>Fagus</taxon>
    </lineage>
</organism>
<dbReference type="InterPro" id="IPR036397">
    <property type="entry name" value="RNaseH_sf"/>
</dbReference>
<proteinExistence type="inferred from homology"/>
<dbReference type="InterPro" id="IPR037176">
    <property type="entry name" value="Osmotin/thaumatin-like_sf"/>
</dbReference>
<dbReference type="InterPro" id="IPR002156">
    <property type="entry name" value="RNaseH_domain"/>
</dbReference>
<dbReference type="Pfam" id="PF13966">
    <property type="entry name" value="zf-RVT"/>
    <property type="match status" value="1"/>
</dbReference>
<dbReference type="EMBL" id="OIVN01002168">
    <property type="protein sequence ID" value="SPD01195.1"/>
    <property type="molecule type" value="Genomic_DNA"/>
</dbReference>
<gene>
    <name evidence="5" type="ORF">FSB_LOCUS29077</name>
</gene>
<sequence length="1317" mass="145988">MAGEALALIILLLLFFITGGQSEVTFNYDNQCLDTVWLAASPSIGDADPESGPGTLEIFFTPDQWTECQSPPPTYPVTLLNFSINQSVVSYEVSLNHGHNIGVRIQPIGGSLVDGTGPCPVVDCVADLSNVCPANLVATNKDGLYVGCYSACDALKDPKYCCTGDYSSPQTCQPNEYSTRVVANTDWRLIYPDASVTHLPRTHSDHCPLLLTLCPINSCSFPRPFRFENIWLSHPDFINVVTKAWTSPAPNLAGTFAIFTALVSAWNKLVFGNIFQRKRRVLARMSGVQYALASNPSDSLSRLEKSLREQYHNILNLEEDFWALKSRVGWVVEGDRNTKFFHTSTIAQLFTTSHISSLDGICLPLWAPRISDTEALVLLAPITASEVRNSLWSLKPFKAPGPDGLHPGFFQRCWPQVGDSVVKEVCQIFSSGKMPEYLNKTLISLIPKCIGPETLSQFRPISLCNTVYKVVTKIIVNRIRPLLSNLVSPFQAAFVPGRRGVDNVIIAQELIHSLHKKKGRKGQFILKVDLEKAYDRLEWSFICEVLLFFNFPSRLVDLILECVSSSSISILFNGGQLEVFRPSRGIRQGDPLSPYLFILCMEYLSLKISDACIAKSWKPIKASRSGPTFSHLFFADDLLLCAEASASCCHIIATVLADFCSHSGQHINLAKSKAFFSPNVTPHMRHHLCDILGVSSTPDLGKYLGFPLRIHGCNAREFRFIVEKVQAKLSSWKSKLLSPAGRVVLIQAVTSSIPAYYMQNAALPSSICSELDKFNRNFLWGSSEDKKKMHMVGWDKICQPKKDGGLGLYSSKPRNLALLAKLNWRLIDEKDSLWAKTLLATYCPKGPLEIKERLRKGGSSNWKGLKMGNEVFSKGIRWVIGNGHSTSFWHDTWVGNGPLREVIHGPIPPFEESFCVVDVIEGVGVWDFSRISFTLPKNICDSIRAVSVCSFSNKEDCLAWDSSDGGFNLGKAYHLACKPSNVINGPSSWLWKVKTSPRIMFFLWQCYHNSIPVRATLASRGLNIDSSCPRCLGANETLIHCLRDCPDSVAFWQAIKIPSSCVNTFFLACSDWLLTNCSSSTSHANRIPWQTVFAFGIWSLWLRRNQIIFKAESILPNPAMCAVSHASEFFYLMDVKTNAKNRIPILVKWNPPPVNWAKLNTDGSVLGDPGLAGGGGVLRDSLGNWIGGFSRSIGITSCVQAELRALKDGLLLALDLEISKLEIEMDSSVAVESLKTTSMPNVFLRSIVDDCRLLLERFEATTIKHIYREANGCADALAKTGCVQHVNISFYPSAPAHVLEALAFDNSVATRTRFVLL</sequence>
<dbReference type="SUPFAM" id="SSF49870">
    <property type="entry name" value="Osmotin, thaumatin-like protein"/>
    <property type="match status" value="1"/>
</dbReference>
<dbReference type="InterPro" id="IPR001938">
    <property type="entry name" value="Thaumatin"/>
</dbReference>
<evidence type="ECO:0000313" key="5">
    <source>
        <dbReference type="EMBL" id="SPD01195.1"/>
    </source>
</evidence>
<evidence type="ECO:0008006" key="6">
    <source>
        <dbReference type="Google" id="ProtNLM"/>
    </source>
</evidence>
<dbReference type="PROSITE" id="PS51367">
    <property type="entry name" value="THAUMATIN_2"/>
    <property type="match status" value="1"/>
</dbReference>
<evidence type="ECO:0000259" key="4">
    <source>
        <dbReference type="PROSITE" id="PS50879"/>
    </source>
</evidence>
<dbReference type="InterPro" id="IPR026960">
    <property type="entry name" value="RVT-Znf"/>
</dbReference>
<dbReference type="PANTHER" id="PTHR33116:SF70">
    <property type="entry name" value="NON-LTR RETROELEMENT REVERSE TRANSCRIPTASE-LIKE PROTEIN"/>
    <property type="match status" value="1"/>
</dbReference>
<feature type="domain" description="Reverse transcriptase" evidence="3">
    <location>
        <begin position="427"/>
        <end position="708"/>
    </location>
</feature>
<comment type="similarity">
    <text evidence="1">Belongs to the thaumatin family.</text>
</comment>
<feature type="chain" id="PRO_5014679882" description="Reverse transcriptase domain-containing protein" evidence="2">
    <location>
        <begin position="23"/>
        <end position="1317"/>
    </location>
</feature>
<evidence type="ECO:0000259" key="3">
    <source>
        <dbReference type="PROSITE" id="PS50878"/>
    </source>
</evidence>
<name>A0A2N9GNQ4_FAGSY</name>
<dbReference type="CDD" id="cd06222">
    <property type="entry name" value="RNase_H_like"/>
    <property type="match status" value="1"/>
</dbReference>
<reference evidence="5" key="1">
    <citation type="submission" date="2018-02" db="EMBL/GenBank/DDBJ databases">
        <authorList>
            <person name="Cohen D.B."/>
            <person name="Kent A.D."/>
        </authorList>
    </citation>
    <scope>NUCLEOTIDE SEQUENCE</scope>
</reference>
<accession>A0A2N9GNQ4</accession>
<feature type="domain" description="RNase H type-1" evidence="4">
    <location>
        <begin position="1153"/>
        <end position="1283"/>
    </location>
</feature>
<dbReference type="Gene3D" id="2.60.110.10">
    <property type="entry name" value="Thaumatin"/>
    <property type="match status" value="1"/>
</dbReference>
<evidence type="ECO:0000256" key="1">
    <source>
        <dbReference type="ARBA" id="ARBA00010607"/>
    </source>
</evidence>
<feature type="signal peptide" evidence="2">
    <location>
        <begin position="1"/>
        <end position="22"/>
    </location>
</feature>
<dbReference type="SUPFAM" id="SSF53098">
    <property type="entry name" value="Ribonuclease H-like"/>
    <property type="match status" value="1"/>
</dbReference>
<dbReference type="InterPro" id="IPR012337">
    <property type="entry name" value="RNaseH-like_sf"/>
</dbReference>
<dbReference type="PROSITE" id="PS50878">
    <property type="entry name" value="RT_POL"/>
    <property type="match status" value="1"/>
</dbReference>
<dbReference type="PANTHER" id="PTHR33116">
    <property type="entry name" value="REVERSE TRANSCRIPTASE ZINC-BINDING DOMAIN-CONTAINING PROTEIN-RELATED-RELATED"/>
    <property type="match status" value="1"/>
</dbReference>
<dbReference type="InterPro" id="IPR043502">
    <property type="entry name" value="DNA/RNA_pol_sf"/>
</dbReference>
<protein>
    <recommendedName>
        <fullName evidence="6">Reverse transcriptase domain-containing protein</fullName>
    </recommendedName>
</protein>
<dbReference type="SUPFAM" id="SSF56672">
    <property type="entry name" value="DNA/RNA polymerases"/>
    <property type="match status" value="1"/>
</dbReference>